<dbReference type="PANTHER" id="PTHR30329:SF21">
    <property type="entry name" value="LIPOPROTEIN YIAD-RELATED"/>
    <property type="match status" value="1"/>
</dbReference>
<dbReference type="AlphaFoldDB" id="A0A1G6WUD7"/>
<evidence type="ECO:0000259" key="3">
    <source>
        <dbReference type="PROSITE" id="PS51123"/>
    </source>
</evidence>
<dbReference type="InterPro" id="IPR006665">
    <property type="entry name" value="OmpA-like"/>
</dbReference>
<dbReference type="PROSITE" id="PS51123">
    <property type="entry name" value="OMPA_2"/>
    <property type="match status" value="1"/>
</dbReference>
<feature type="compositionally biased region" description="Low complexity" evidence="2">
    <location>
        <begin position="80"/>
        <end position="94"/>
    </location>
</feature>
<keyword evidence="5" id="KW-1185">Reference proteome</keyword>
<dbReference type="InterPro" id="IPR036737">
    <property type="entry name" value="OmpA-like_sf"/>
</dbReference>
<dbReference type="Gene3D" id="3.30.1330.60">
    <property type="entry name" value="OmpA-like domain"/>
    <property type="match status" value="1"/>
</dbReference>
<dbReference type="CDD" id="cd07185">
    <property type="entry name" value="OmpA_C-like"/>
    <property type="match status" value="1"/>
</dbReference>
<organism evidence="4 5">
    <name type="scientific">Rhodospira trueperi</name>
    <dbReference type="NCBI Taxonomy" id="69960"/>
    <lineage>
        <taxon>Bacteria</taxon>
        <taxon>Pseudomonadati</taxon>
        <taxon>Pseudomonadota</taxon>
        <taxon>Alphaproteobacteria</taxon>
        <taxon>Rhodospirillales</taxon>
        <taxon>Rhodospirillaceae</taxon>
        <taxon>Rhodospira</taxon>
    </lineage>
</organism>
<evidence type="ECO:0000256" key="1">
    <source>
        <dbReference type="PROSITE-ProRule" id="PRU00473"/>
    </source>
</evidence>
<feature type="compositionally biased region" description="Basic and acidic residues" evidence="2">
    <location>
        <begin position="42"/>
        <end position="75"/>
    </location>
</feature>
<protein>
    <submittedName>
        <fullName evidence="4">OmpA family protein</fullName>
    </submittedName>
</protein>
<dbReference type="InterPro" id="IPR050330">
    <property type="entry name" value="Bact_OuterMem_StrucFunc"/>
</dbReference>
<keyword evidence="1" id="KW-0472">Membrane</keyword>
<feature type="region of interest" description="Disordered" evidence="2">
    <location>
        <begin position="12"/>
        <end position="127"/>
    </location>
</feature>
<evidence type="ECO:0000256" key="2">
    <source>
        <dbReference type="SAM" id="MobiDB-lite"/>
    </source>
</evidence>
<dbReference type="GO" id="GO:0016020">
    <property type="term" value="C:membrane"/>
    <property type="evidence" value="ECO:0007669"/>
    <property type="project" value="UniProtKB-UniRule"/>
</dbReference>
<gene>
    <name evidence="4" type="ORF">SAMN05421720_101271</name>
</gene>
<feature type="domain" description="OmpA-like" evidence="3">
    <location>
        <begin position="219"/>
        <end position="336"/>
    </location>
</feature>
<dbReference type="SUPFAM" id="SSF103088">
    <property type="entry name" value="OmpA-like"/>
    <property type="match status" value="1"/>
</dbReference>
<sequence length="336" mass="34437">MLALCGVLVVAGCADDPPPEASGDYPDIADSPAEPPQVASVQEREEVAEGLRADRREDRYEEMPGARRRSSEVRPPEYTPPAATDAPAATPPAARLDAGEQPTPVAGEIDRQDIPPPPGAERAATAGTMPAWTPPPAQSMAMGPPPAPGYGGGPIVVDSRGVTTMGPGGPMTTPGPYPVAGAGVGVSGYPAGYAAGFGPAVAAPGVQPLSAYGPLGGARTQRVAVIYFADGSANLSGRDQQVLRQVAGLQQRYGGVIRVVGHASSRTAAMDITRHKLANFNVSLARANAVAGALANAGVPGRFLYVGAVSDSQPVYYEIMPTGEAGNRRAEIYMDY</sequence>
<dbReference type="STRING" id="69960.SAMN05421720_101271"/>
<dbReference type="Pfam" id="PF00691">
    <property type="entry name" value="OmpA"/>
    <property type="match status" value="1"/>
</dbReference>
<dbReference type="Proteomes" id="UP000199412">
    <property type="component" value="Unassembled WGS sequence"/>
</dbReference>
<name>A0A1G6WUD7_9PROT</name>
<dbReference type="EMBL" id="FNAP01000001">
    <property type="protein sequence ID" value="SDD69424.1"/>
    <property type="molecule type" value="Genomic_DNA"/>
</dbReference>
<evidence type="ECO:0000313" key="4">
    <source>
        <dbReference type="EMBL" id="SDD69424.1"/>
    </source>
</evidence>
<evidence type="ECO:0000313" key="5">
    <source>
        <dbReference type="Proteomes" id="UP000199412"/>
    </source>
</evidence>
<accession>A0A1G6WUD7</accession>
<proteinExistence type="predicted"/>
<dbReference type="PANTHER" id="PTHR30329">
    <property type="entry name" value="STATOR ELEMENT OF FLAGELLAR MOTOR COMPLEX"/>
    <property type="match status" value="1"/>
</dbReference>
<reference evidence="4 5" key="1">
    <citation type="submission" date="2016-10" db="EMBL/GenBank/DDBJ databases">
        <authorList>
            <person name="de Groot N.N."/>
        </authorList>
    </citation>
    <scope>NUCLEOTIDE SEQUENCE [LARGE SCALE GENOMIC DNA]</scope>
    <source>
        <strain evidence="4 5">ATCC 700224</strain>
    </source>
</reference>